<name>A0A6P5XVJ8_DURZI</name>
<dbReference type="RefSeq" id="XP_022731866.1">
    <property type="nucleotide sequence ID" value="XM_022876131.1"/>
</dbReference>
<dbReference type="GO" id="GO:0000381">
    <property type="term" value="P:regulation of alternative mRNA splicing, via spliceosome"/>
    <property type="evidence" value="ECO:0007669"/>
    <property type="project" value="InterPro"/>
</dbReference>
<evidence type="ECO:0000256" key="2">
    <source>
        <dbReference type="ARBA" id="ARBA00023054"/>
    </source>
</evidence>
<evidence type="ECO:0000313" key="7">
    <source>
        <dbReference type="RefSeq" id="XP_022731866.1"/>
    </source>
</evidence>
<comment type="similarity">
    <text evidence="1">Belongs to the NSRP1 family.</text>
</comment>
<dbReference type="GeneID" id="111286251"/>
<dbReference type="PANTHER" id="PTHR30060:SF0">
    <property type="entry name" value="COILED-COIL PROTEIN (DUF2040)-RELATED"/>
    <property type="match status" value="1"/>
</dbReference>
<dbReference type="AlphaFoldDB" id="A0A6P5XVJ8"/>
<keyword evidence="2 3" id="KW-0175">Coiled coil</keyword>
<dbReference type="Proteomes" id="UP000515121">
    <property type="component" value="Unplaced"/>
</dbReference>
<dbReference type="OrthoDB" id="446635at2759"/>
<evidence type="ECO:0000313" key="6">
    <source>
        <dbReference type="Proteomes" id="UP000515121"/>
    </source>
</evidence>
<feature type="coiled-coil region" evidence="3">
    <location>
        <begin position="145"/>
        <end position="172"/>
    </location>
</feature>
<keyword evidence="6" id="KW-1185">Reference proteome</keyword>
<organism evidence="6 7">
    <name type="scientific">Durio zibethinus</name>
    <name type="common">Durian</name>
    <dbReference type="NCBI Taxonomy" id="66656"/>
    <lineage>
        <taxon>Eukaryota</taxon>
        <taxon>Viridiplantae</taxon>
        <taxon>Streptophyta</taxon>
        <taxon>Embryophyta</taxon>
        <taxon>Tracheophyta</taxon>
        <taxon>Spermatophyta</taxon>
        <taxon>Magnoliopsida</taxon>
        <taxon>eudicotyledons</taxon>
        <taxon>Gunneridae</taxon>
        <taxon>Pentapetalae</taxon>
        <taxon>rosids</taxon>
        <taxon>malvids</taxon>
        <taxon>Malvales</taxon>
        <taxon>Malvaceae</taxon>
        <taxon>Helicteroideae</taxon>
        <taxon>Durio</taxon>
    </lineage>
</organism>
<feature type="compositionally biased region" description="Basic and acidic residues" evidence="4">
    <location>
        <begin position="51"/>
        <end position="64"/>
    </location>
</feature>
<feature type="compositionally biased region" description="Basic and acidic residues" evidence="4">
    <location>
        <begin position="194"/>
        <end position="217"/>
    </location>
</feature>
<feature type="domain" description="Nuclear speckle splicing regulatory protein 1 N-terminal" evidence="5">
    <location>
        <begin position="56"/>
        <end position="172"/>
    </location>
</feature>
<dbReference type="KEGG" id="dzi:111286251"/>
<evidence type="ECO:0000259" key="5">
    <source>
        <dbReference type="Pfam" id="PF09745"/>
    </source>
</evidence>
<feature type="region of interest" description="Disordered" evidence="4">
    <location>
        <begin position="189"/>
        <end position="290"/>
    </location>
</feature>
<dbReference type="InterPro" id="IPR018612">
    <property type="entry name" value="NSRP1_N"/>
</dbReference>
<accession>A0A6P5XVJ8</accession>
<sequence length="308" mass="36047">MKKYGLQLRVQPSQQKKPETRPPLPPPLGFRDDDDDDVEREISRQASKNKSLKDMEEQHKKALEEDPSVFDYDGVYDEMKEKVVRPRAQDREERKPKYIHNLIKKAEQRKWEQEIVYERKLAKERSKEDHLYADKDKFVTSAYKKKLAEQAKWMEEERLRQLQEEKDDVTKKSDLSDFYFSLRKNVAFGANDAGPRKPEMQNELRKSEKKDEKEIDVSNRVQPLLDSNAPESSGLTDRTLDETSFPVNRESQDSRPISPKIPDTAAPESSSEKQPSVDQPKRDHHKRGEVAVAAARERFLARKRAKEQ</sequence>
<dbReference type="PANTHER" id="PTHR30060">
    <property type="entry name" value="INNER MEMBRANE PROTEIN"/>
    <property type="match status" value="1"/>
</dbReference>
<feature type="compositionally biased region" description="Polar residues" evidence="4">
    <location>
        <begin position="267"/>
        <end position="277"/>
    </location>
</feature>
<evidence type="ECO:0000256" key="3">
    <source>
        <dbReference type="SAM" id="Coils"/>
    </source>
</evidence>
<protein>
    <submittedName>
        <fullName evidence="7">Nuclear speckle splicing regulatory protein 1-like</fullName>
    </submittedName>
</protein>
<gene>
    <name evidence="7" type="primary">LOC111286251</name>
</gene>
<evidence type="ECO:0000256" key="4">
    <source>
        <dbReference type="SAM" id="MobiDB-lite"/>
    </source>
</evidence>
<proteinExistence type="inferred from homology"/>
<evidence type="ECO:0000256" key="1">
    <source>
        <dbReference type="ARBA" id="ARBA00010126"/>
    </source>
</evidence>
<dbReference type="Pfam" id="PF09745">
    <property type="entry name" value="NSRP1_N"/>
    <property type="match status" value="1"/>
</dbReference>
<reference evidence="7" key="1">
    <citation type="submission" date="2025-08" db="UniProtKB">
        <authorList>
            <consortium name="RefSeq"/>
        </authorList>
    </citation>
    <scope>IDENTIFICATION</scope>
    <source>
        <tissue evidence="7">Fruit stalk</tissue>
    </source>
</reference>
<feature type="region of interest" description="Disordered" evidence="4">
    <location>
        <begin position="1"/>
        <end position="66"/>
    </location>
</feature>